<evidence type="ECO:0000313" key="12">
    <source>
        <dbReference type="Proteomes" id="UP000736164"/>
    </source>
</evidence>
<dbReference type="PROSITE" id="PS50097">
    <property type="entry name" value="BTB"/>
    <property type="match status" value="2"/>
</dbReference>
<protein>
    <submittedName>
        <fullName evidence="11">ABTB1 protein</fullName>
    </submittedName>
</protein>
<feature type="non-terminal residue" evidence="11">
    <location>
        <position position="913"/>
    </location>
</feature>
<dbReference type="InterPro" id="IPR042397">
    <property type="entry name" value="PODXL2"/>
</dbReference>
<dbReference type="CDD" id="cd18295">
    <property type="entry name" value="BTB1_POZ_ABTB1_BPOZ1"/>
    <property type="match status" value="1"/>
</dbReference>
<feature type="region of interest" description="Disordered" evidence="8">
    <location>
        <begin position="1"/>
        <end position="132"/>
    </location>
</feature>
<keyword evidence="7" id="KW-0325">Glycoprotein</keyword>
<feature type="non-terminal residue" evidence="11">
    <location>
        <position position="1"/>
    </location>
</feature>
<evidence type="ECO:0000256" key="6">
    <source>
        <dbReference type="ARBA" id="ARBA00023136"/>
    </source>
</evidence>
<dbReference type="Pfam" id="PF00651">
    <property type="entry name" value="BTB"/>
    <property type="match status" value="2"/>
</dbReference>
<gene>
    <name evidence="11" type="primary">Abtb1</name>
    <name evidence="11" type="ORF">GTO95_0011956</name>
</gene>
<reference evidence="11" key="1">
    <citation type="journal article" date="2021" name="Cell">
        <title>Tracing the genetic footprints of vertebrate landing in non-teleost ray-finned fishes.</title>
        <authorList>
            <person name="Bi X."/>
            <person name="Wang K."/>
            <person name="Yang L."/>
            <person name="Pan H."/>
            <person name="Jiang H."/>
            <person name="Wei Q."/>
            <person name="Fang M."/>
            <person name="Yu H."/>
            <person name="Zhu C."/>
            <person name="Cai Y."/>
            <person name="He Y."/>
            <person name="Gan X."/>
            <person name="Zeng H."/>
            <person name="Yu D."/>
            <person name="Zhu Y."/>
            <person name="Jiang H."/>
            <person name="Qiu Q."/>
            <person name="Yang H."/>
            <person name="Zhang Y.E."/>
            <person name="Wang W."/>
            <person name="Zhu M."/>
            <person name="He S."/>
            <person name="Zhang G."/>
        </authorList>
    </citation>
    <scope>NUCLEOTIDE SEQUENCE</scope>
    <source>
        <strain evidence="11">Allg_001</strain>
    </source>
</reference>
<organism evidence="11 12">
    <name type="scientific">Atractosteus spatula</name>
    <name type="common">Alligator gar</name>
    <name type="synonym">Lepisosteus spatula</name>
    <dbReference type="NCBI Taxonomy" id="7917"/>
    <lineage>
        <taxon>Eukaryota</taxon>
        <taxon>Metazoa</taxon>
        <taxon>Chordata</taxon>
        <taxon>Craniata</taxon>
        <taxon>Vertebrata</taxon>
        <taxon>Euteleostomi</taxon>
        <taxon>Actinopterygii</taxon>
        <taxon>Neopterygii</taxon>
        <taxon>Holostei</taxon>
        <taxon>Semionotiformes</taxon>
        <taxon>Lepisosteidae</taxon>
        <taxon>Atractosteus</taxon>
    </lineage>
</organism>
<dbReference type="SUPFAM" id="SSF54695">
    <property type="entry name" value="POZ domain"/>
    <property type="match status" value="2"/>
</dbReference>
<keyword evidence="6 9" id="KW-0472">Membrane</keyword>
<dbReference type="AlphaFoldDB" id="A0A8J7PDA3"/>
<dbReference type="FunFam" id="3.30.710.10:FF:000064">
    <property type="entry name" value="Ankyrin repeat and BTB/POZ domain-containing protein 1"/>
    <property type="match status" value="1"/>
</dbReference>
<comment type="caution">
    <text evidence="11">The sequence shown here is derived from an EMBL/GenBank/DDBJ whole genome shotgun (WGS) entry which is preliminary data.</text>
</comment>
<feature type="region of interest" description="Disordered" evidence="8">
    <location>
        <begin position="176"/>
        <end position="200"/>
    </location>
</feature>
<proteinExistence type="predicted"/>
<evidence type="ECO:0000256" key="1">
    <source>
        <dbReference type="ARBA" id="ARBA00004479"/>
    </source>
</evidence>
<keyword evidence="2 9" id="KW-0812">Transmembrane</keyword>
<evidence type="ECO:0000313" key="11">
    <source>
        <dbReference type="EMBL" id="MBN3325846.1"/>
    </source>
</evidence>
<feature type="compositionally biased region" description="Polar residues" evidence="8">
    <location>
        <begin position="28"/>
        <end position="37"/>
    </location>
</feature>
<name>A0A8J7PDA3_ATRSP</name>
<evidence type="ECO:0000256" key="9">
    <source>
        <dbReference type="SAM" id="Phobius"/>
    </source>
</evidence>
<feature type="compositionally biased region" description="Low complexity" evidence="8">
    <location>
        <begin position="120"/>
        <end position="132"/>
    </location>
</feature>
<keyword evidence="4" id="KW-0130">Cell adhesion</keyword>
<accession>A0A8J7PDA3</accession>
<feature type="transmembrane region" description="Helical" evidence="9">
    <location>
        <begin position="416"/>
        <end position="440"/>
    </location>
</feature>
<dbReference type="PANTHER" id="PTHR15594:SF1">
    <property type="entry name" value="PODOCALYXIN-LIKE PROTEIN 2"/>
    <property type="match status" value="1"/>
</dbReference>
<evidence type="ECO:0000256" key="3">
    <source>
        <dbReference type="ARBA" id="ARBA00022729"/>
    </source>
</evidence>
<dbReference type="PANTHER" id="PTHR15594">
    <property type="entry name" value="PODOCALYXIN-LIKE PROTEIN 2"/>
    <property type="match status" value="1"/>
</dbReference>
<feature type="compositionally biased region" description="Polar residues" evidence="8">
    <location>
        <begin position="185"/>
        <end position="198"/>
    </location>
</feature>
<dbReference type="SMART" id="SM00225">
    <property type="entry name" value="BTB"/>
    <property type="match status" value="2"/>
</dbReference>
<dbReference type="InterPro" id="IPR000210">
    <property type="entry name" value="BTB/POZ_dom"/>
</dbReference>
<keyword evidence="3" id="KW-0732">Signal</keyword>
<evidence type="ECO:0000256" key="4">
    <source>
        <dbReference type="ARBA" id="ARBA00022889"/>
    </source>
</evidence>
<evidence type="ECO:0000259" key="10">
    <source>
        <dbReference type="PROSITE" id="PS50097"/>
    </source>
</evidence>
<keyword evidence="5 9" id="KW-1133">Transmembrane helix</keyword>
<dbReference type="GO" id="GO:0050901">
    <property type="term" value="P:leukocyte tethering or rolling"/>
    <property type="evidence" value="ECO:0007669"/>
    <property type="project" value="TreeGrafter"/>
</dbReference>
<evidence type="ECO:0000256" key="7">
    <source>
        <dbReference type="ARBA" id="ARBA00023180"/>
    </source>
</evidence>
<dbReference type="Proteomes" id="UP000736164">
    <property type="component" value="Unassembled WGS sequence"/>
</dbReference>
<evidence type="ECO:0000256" key="8">
    <source>
        <dbReference type="SAM" id="MobiDB-lite"/>
    </source>
</evidence>
<dbReference type="FunFam" id="3.30.710.10:FF:000063">
    <property type="entry name" value="Ankyrin repeat and BTB/POZ domain-containing protein 1"/>
    <property type="match status" value="1"/>
</dbReference>
<feature type="domain" description="BTB" evidence="10">
    <location>
        <begin position="551"/>
        <end position="618"/>
    </location>
</feature>
<dbReference type="GO" id="GO:0005886">
    <property type="term" value="C:plasma membrane"/>
    <property type="evidence" value="ECO:0007669"/>
    <property type="project" value="UniProtKB-ARBA"/>
</dbReference>
<feature type="compositionally biased region" description="Polar residues" evidence="8">
    <location>
        <begin position="60"/>
        <end position="93"/>
    </location>
</feature>
<dbReference type="Gene3D" id="3.30.710.10">
    <property type="entry name" value="Potassium Channel Kv1.1, Chain A"/>
    <property type="match status" value="2"/>
</dbReference>
<comment type="subcellular location">
    <subcellularLocation>
        <location evidence="1">Membrane</location>
        <topology evidence="1">Single-pass type I membrane protein</topology>
    </subcellularLocation>
</comment>
<keyword evidence="12" id="KW-1185">Reference proteome</keyword>
<dbReference type="Pfam" id="PF06365">
    <property type="entry name" value="CD34_antigen"/>
    <property type="match status" value="1"/>
</dbReference>
<dbReference type="CDD" id="cd18296">
    <property type="entry name" value="BTB2_POZ_ABTB1_BPOZ1"/>
    <property type="match status" value="1"/>
</dbReference>
<feature type="domain" description="BTB" evidence="10">
    <location>
        <begin position="707"/>
        <end position="781"/>
    </location>
</feature>
<evidence type="ECO:0000256" key="5">
    <source>
        <dbReference type="ARBA" id="ARBA00022989"/>
    </source>
</evidence>
<evidence type="ECO:0000256" key="2">
    <source>
        <dbReference type="ARBA" id="ARBA00022692"/>
    </source>
</evidence>
<dbReference type="CDD" id="cd18497">
    <property type="entry name" value="BACK_ABTB1_BPOZ"/>
    <property type="match status" value="1"/>
</dbReference>
<sequence length="913" mass="102067">MTDSLDSAEQADLSALDPDASNIPGFLTGSQESGFSSEENEDPRESQPQYFWDEGEGGEMNNTSLDPDSQEGYSPSSFQNVPLQTPSDLNSSFAPMEPAEPIEPQLSGPSAQELWDLQGESSSSQSELHYSLSTDPGSIFETTQTEANSITEVFDPWNHDPHITVSVPYEATHRAHMDPGALSPSAATQADLGTSSESPPADYSAVVGDDFLDEVSMVTAVHKEAERKTSETRLSGTVSRHAVPSTSFTLSPWQGARTVTESTEPHFMQEETTVSFAGNEHEETALSQESVQVICTDWSDLTGKGYVILNMSENVDCDTFRVESGDRLLEMLESAFSRKMNSPQGSWFISLTKPNRQDKQLLMTLASEQGVIPTKEVLSMLGEIRRSLYEIGIQNYTSVTSCQSQPSQTRSDYGKLFVVLVIIGSVCVVIIVSGLIYICWQRRLPKLKNMSHGEELHFVENGCHDNPTLDVASDSQSEMQEKKPSVNGVAVDGGGAKCEANTFDGERCLYGALSDAIRRLLKEYKRITAKSMQRDYYDDFLQRLLEQGYYSDIVFIVHGESFSAHRCILSARSEYFTEMFETKWKGKNVIALKHPLINPAAFGSILQYFYTGRLDIDVGYVEDCKRLAKQCKMNDLIEELESKCKQVYEFVSSKPGTCVKVLTLEPQNNCQLQEDLAILADCALPAELRVGFGELPFDRTDNFTSYPDICFQVDGYGFLCHKVFFCGRSDYFKALLEDHFSESEVLQSQPCIPVVTLHNISEDIFIRVLYYIYSDDTELSPENVYDVLCVADMYLLPGLKRLCGKTLAQTIREENVLSIWKTAKLFRLSRLEDQCTEYMAKIIEKLVELEEFAEMIKEDASTVEARQETDSIPLVDDIRFHITSNVQTYSAIEEANQKLGDLEQLLANIGLEC</sequence>
<dbReference type="EMBL" id="JAAWVO010077797">
    <property type="protein sequence ID" value="MBN3325846.1"/>
    <property type="molecule type" value="Genomic_DNA"/>
</dbReference>
<dbReference type="InterPro" id="IPR011333">
    <property type="entry name" value="SKP1/BTB/POZ_sf"/>
</dbReference>
<dbReference type="InterPro" id="IPR013836">
    <property type="entry name" value="CD34/Podocalyxin"/>
</dbReference>